<organism evidence="1 2">
    <name type="scientific">Trifolium medium</name>
    <dbReference type="NCBI Taxonomy" id="97028"/>
    <lineage>
        <taxon>Eukaryota</taxon>
        <taxon>Viridiplantae</taxon>
        <taxon>Streptophyta</taxon>
        <taxon>Embryophyta</taxon>
        <taxon>Tracheophyta</taxon>
        <taxon>Spermatophyta</taxon>
        <taxon>Magnoliopsida</taxon>
        <taxon>eudicotyledons</taxon>
        <taxon>Gunneridae</taxon>
        <taxon>Pentapetalae</taxon>
        <taxon>rosids</taxon>
        <taxon>fabids</taxon>
        <taxon>Fabales</taxon>
        <taxon>Fabaceae</taxon>
        <taxon>Papilionoideae</taxon>
        <taxon>50 kb inversion clade</taxon>
        <taxon>NPAAA clade</taxon>
        <taxon>Hologalegina</taxon>
        <taxon>IRL clade</taxon>
        <taxon>Trifolieae</taxon>
        <taxon>Trifolium</taxon>
    </lineage>
</organism>
<feature type="non-terminal residue" evidence="1">
    <location>
        <position position="35"/>
    </location>
</feature>
<comment type="caution">
    <text evidence="1">The sequence shown here is derived from an EMBL/GenBank/DDBJ whole genome shotgun (WGS) entry which is preliminary data.</text>
</comment>
<protein>
    <submittedName>
        <fullName evidence="1">CNGC5-like protein</fullName>
    </submittedName>
</protein>
<reference evidence="1 2" key="1">
    <citation type="journal article" date="2018" name="Front. Plant Sci.">
        <title>Red Clover (Trifolium pratense) and Zigzag Clover (T. medium) - A Picture of Genomic Similarities and Differences.</title>
        <authorList>
            <person name="Dluhosova J."/>
            <person name="Istvanek J."/>
            <person name="Nedelnik J."/>
            <person name="Repkova J."/>
        </authorList>
    </citation>
    <scope>NUCLEOTIDE SEQUENCE [LARGE SCALE GENOMIC DNA]</scope>
    <source>
        <strain evidence="2">cv. 10/8</strain>
        <tissue evidence="1">Leaf</tissue>
    </source>
</reference>
<name>A0A392QRN1_9FABA</name>
<keyword evidence="2" id="KW-1185">Reference proteome</keyword>
<evidence type="ECO:0000313" key="2">
    <source>
        <dbReference type="Proteomes" id="UP000265520"/>
    </source>
</evidence>
<evidence type="ECO:0000313" key="1">
    <source>
        <dbReference type="EMBL" id="MCI26176.1"/>
    </source>
</evidence>
<dbReference type="AlphaFoldDB" id="A0A392QRN1"/>
<dbReference type="Proteomes" id="UP000265520">
    <property type="component" value="Unassembled WGS sequence"/>
</dbReference>
<dbReference type="EMBL" id="LXQA010151693">
    <property type="protein sequence ID" value="MCI26176.1"/>
    <property type="molecule type" value="Genomic_DNA"/>
</dbReference>
<proteinExistence type="predicted"/>
<accession>A0A392QRN1</accession>
<sequence>MVPLTSELKRTAGVFAETAWAGAAYYLMLYMLASH</sequence>